<dbReference type="AlphaFoldDB" id="A0A843B5Y1"/>
<reference evidence="1" key="1">
    <citation type="submission" date="2020-12" db="EMBL/GenBank/DDBJ databases">
        <title>Comamonas sp. nov., isolated from stream water.</title>
        <authorList>
            <person name="Park K.-H."/>
        </authorList>
    </citation>
    <scope>NUCLEOTIDE SEQUENCE</scope>
    <source>
        <strain evidence="1">EJ-4</strain>
    </source>
</reference>
<evidence type="ECO:0000313" key="2">
    <source>
        <dbReference type="Proteomes" id="UP000530032"/>
    </source>
</evidence>
<name>A0A843B5Y1_9BURK</name>
<dbReference type="GeneID" id="83665231"/>
<accession>A0A843B5Y1</accession>
<dbReference type="Proteomes" id="UP000530032">
    <property type="component" value="Unassembled WGS sequence"/>
</dbReference>
<sequence>MAAYYFSTQPSETIAVLLASPRAQAAMAVRGIQLAAQQAPAVFLRPCVRDGVVVCESIQTPRTAYDLPALAQLTTNWLLLTDQHTEVPLSGQAVKTVHIDGIADADIAQFIDFLLRHYNFDVQSVLTEADLDDFFAQSRIRYGSAAIRCDSPEQFQADIDQAFATMAPLLRTATKYAHIVLEGEKAKLRLSMGRYIQQRLKDYPISSPAFSSTYSEHTAPAIHCHFLLSH</sequence>
<proteinExistence type="predicted"/>
<comment type="caution">
    <text evidence="1">The sequence shown here is derived from an EMBL/GenBank/DDBJ whole genome shotgun (WGS) entry which is preliminary data.</text>
</comment>
<evidence type="ECO:0000313" key="1">
    <source>
        <dbReference type="EMBL" id="MBI1626786.1"/>
    </source>
</evidence>
<keyword evidence="2" id="KW-1185">Reference proteome</keyword>
<dbReference type="EMBL" id="JABBCQ020000024">
    <property type="protein sequence ID" value="MBI1626786.1"/>
    <property type="molecule type" value="Genomic_DNA"/>
</dbReference>
<gene>
    <name evidence="1" type="ORF">HF327_020120</name>
</gene>
<dbReference type="RefSeq" id="WP_003074462.1">
    <property type="nucleotide sequence ID" value="NZ_JABBCQ020000024.1"/>
</dbReference>
<protein>
    <submittedName>
        <fullName evidence="1">Uncharacterized protein</fullName>
    </submittedName>
</protein>
<organism evidence="1 2">
    <name type="scientific">Comamonas suwonensis</name>
    <dbReference type="NCBI Taxonomy" id="2606214"/>
    <lineage>
        <taxon>Bacteria</taxon>
        <taxon>Pseudomonadati</taxon>
        <taxon>Pseudomonadota</taxon>
        <taxon>Betaproteobacteria</taxon>
        <taxon>Burkholderiales</taxon>
        <taxon>Comamonadaceae</taxon>
        <taxon>Comamonas</taxon>
    </lineage>
</organism>